<feature type="non-terminal residue" evidence="2">
    <location>
        <position position="1"/>
    </location>
</feature>
<feature type="region of interest" description="Disordered" evidence="1">
    <location>
        <begin position="1"/>
        <end position="54"/>
    </location>
</feature>
<evidence type="ECO:0000256" key="1">
    <source>
        <dbReference type="SAM" id="MobiDB-lite"/>
    </source>
</evidence>
<proteinExistence type="predicted"/>
<dbReference type="EMBL" id="LXQA010477842">
    <property type="protein sequence ID" value="MCI54345.1"/>
    <property type="molecule type" value="Genomic_DNA"/>
</dbReference>
<reference evidence="2 3" key="1">
    <citation type="journal article" date="2018" name="Front. Plant Sci.">
        <title>Red Clover (Trifolium pratense) and Zigzag Clover (T. medium) - A Picture of Genomic Similarities and Differences.</title>
        <authorList>
            <person name="Dluhosova J."/>
            <person name="Istvanek J."/>
            <person name="Nedelnik J."/>
            <person name="Repkova J."/>
        </authorList>
    </citation>
    <scope>NUCLEOTIDE SEQUENCE [LARGE SCALE GENOMIC DNA]</scope>
    <source>
        <strain evidence="3">cv. 10/8</strain>
        <tissue evidence="2">Leaf</tissue>
    </source>
</reference>
<sequence length="54" mass="6169">KKDNKRKSSGVKIVEGRTKMNHDKKSKKDDSSTESDEETLAQRLKQKTSEAYAK</sequence>
<accession>A0A392T204</accession>
<name>A0A392T204_9FABA</name>
<evidence type="ECO:0000313" key="2">
    <source>
        <dbReference type="EMBL" id="MCI54345.1"/>
    </source>
</evidence>
<comment type="caution">
    <text evidence="2">The sequence shown here is derived from an EMBL/GenBank/DDBJ whole genome shotgun (WGS) entry which is preliminary data.</text>
</comment>
<keyword evidence="3" id="KW-1185">Reference proteome</keyword>
<dbReference type="Proteomes" id="UP000265520">
    <property type="component" value="Unassembled WGS sequence"/>
</dbReference>
<feature type="compositionally biased region" description="Basic and acidic residues" evidence="1">
    <location>
        <begin position="14"/>
        <end position="31"/>
    </location>
</feature>
<dbReference type="AlphaFoldDB" id="A0A392T204"/>
<organism evidence="2 3">
    <name type="scientific">Trifolium medium</name>
    <dbReference type="NCBI Taxonomy" id="97028"/>
    <lineage>
        <taxon>Eukaryota</taxon>
        <taxon>Viridiplantae</taxon>
        <taxon>Streptophyta</taxon>
        <taxon>Embryophyta</taxon>
        <taxon>Tracheophyta</taxon>
        <taxon>Spermatophyta</taxon>
        <taxon>Magnoliopsida</taxon>
        <taxon>eudicotyledons</taxon>
        <taxon>Gunneridae</taxon>
        <taxon>Pentapetalae</taxon>
        <taxon>rosids</taxon>
        <taxon>fabids</taxon>
        <taxon>Fabales</taxon>
        <taxon>Fabaceae</taxon>
        <taxon>Papilionoideae</taxon>
        <taxon>50 kb inversion clade</taxon>
        <taxon>NPAAA clade</taxon>
        <taxon>Hologalegina</taxon>
        <taxon>IRL clade</taxon>
        <taxon>Trifolieae</taxon>
        <taxon>Trifolium</taxon>
    </lineage>
</organism>
<protein>
    <submittedName>
        <fullName evidence="2">Uncharacterized protein</fullName>
    </submittedName>
</protein>
<evidence type="ECO:0000313" key="3">
    <source>
        <dbReference type="Proteomes" id="UP000265520"/>
    </source>
</evidence>